<sequence length="142" mass="15570">MTPTVDDLPLTLGRWHSTGTVLDESGRATAHIDGTDVYTALPGGAWIAHEVDVHIGSEHTVAHELIGGAHPDGGWSMYAFDESPTPGVMRLSAEAPDLLLLSGDGVRSWFSHRAGPDHMTTEWERVVDGIWIPWMSMRFDRI</sequence>
<evidence type="ECO:0000313" key="2">
    <source>
        <dbReference type="Proteomes" id="UP000011666"/>
    </source>
</evidence>
<keyword evidence="2" id="KW-1185">Reference proteome</keyword>
<dbReference type="OrthoDB" id="8481162at2"/>
<dbReference type="RefSeq" id="WP_007623746.1">
    <property type="nucleotide sequence ID" value="NZ_BANX01000032.1"/>
</dbReference>
<accession>M0QNS9</accession>
<evidence type="ECO:0008006" key="3">
    <source>
        <dbReference type="Google" id="ProtNLM"/>
    </source>
</evidence>
<proteinExistence type="predicted"/>
<evidence type="ECO:0000313" key="1">
    <source>
        <dbReference type="EMBL" id="GAC70064.1"/>
    </source>
</evidence>
<dbReference type="eggNOG" id="ENOG5033494">
    <property type="taxonomic scope" value="Bacteria"/>
</dbReference>
<dbReference type="Proteomes" id="UP000011666">
    <property type="component" value="Unassembled WGS sequence"/>
</dbReference>
<protein>
    <recommendedName>
        <fullName evidence="3">DUF1579 domain-containing protein</fullName>
    </recommendedName>
</protein>
<dbReference type="AlphaFoldDB" id="M0QNS9"/>
<reference evidence="1 2" key="1">
    <citation type="submission" date="2013-01" db="EMBL/GenBank/DDBJ databases">
        <title>Whole genome shotgun sequence of Gordonia soli NBRC 108243.</title>
        <authorList>
            <person name="Isaki-Nakamura S."/>
            <person name="Hosoyama A."/>
            <person name="Tsuchikane K."/>
            <person name="Ando Y."/>
            <person name="Baba S."/>
            <person name="Ohji S."/>
            <person name="Hamada M."/>
            <person name="Tamura T."/>
            <person name="Yamazoe A."/>
            <person name="Yamazaki S."/>
            <person name="Fujita N."/>
        </authorList>
    </citation>
    <scope>NUCLEOTIDE SEQUENCE [LARGE SCALE GENOMIC DNA]</scope>
    <source>
        <strain evidence="1 2">NBRC 108243</strain>
    </source>
</reference>
<gene>
    <name evidence="1" type="ORF">GS4_32_00080</name>
</gene>
<name>M0QNS9_9ACTN</name>
<comment type="caution">
    <text evidence="1">The sequence shown here is derived from an EMBL/GenBank/DDBJ whole genome shotgun (WGS) entry which is preliminary data.</text>
</comment>
<dbReference type="EMBL" id="BANX01000032">
    <property type="protein sequence ID" value="GAC70064.1"/>
    <property type="molecule type" value="Genomic_DNA"/>
</dbReference>
<dbReference type="STRING" id="1223545.GS4_32_00080"/>
<organism evidence="1 2">
    <name type="scientific">Gordonia soli NBRC 108243</name>
    <dbReference type="NCBI Taxonomy" id="1223545"/>
    <lineage>
        <taxon>Bacteria</taxon>
        <taxon>Bacillati</taxon>
        <taxon>Actinomycetota</taxon>
        <taxon>Actinomycetes</taxon>
        <taxon>Mycobacteriales</taxon>
        <taxon>Gordoniaceae</taxon>
        <taxon>Gordonia</taxon>
    </lineage>
</organism>